<proteinExistence type="predicted"/>
<dbReference type="AlphaFoldDB" id="A0A1M5E085"/>
<dbReference type="PANTHER" id="PTHR39323:SF1">
    <property type="entry name" value="BLR1149 PROTEIN"/>
    <property type="match status" value="1"/>
</dbReference>
<dbReference type="PANTHER" id="PTHR39323">
    <property type="entry name" value="BLR1149 PROTEIN"/>
    <property type="match status" value="1"/>
</dbReference>
<sequence length="242" mass="26435">MINPDTLVGLVRQKYAGMFRFAGTVWVLDGKGALYCPANDTLLVADLHFEKGSYLSQYASPVPRYDSRATLAALSALIDRYQPASVVCLGDSFHDRGAFARITFQDSEALLALTQRVSDWVWVVGNHDPDIPDSVAGKVVEHWQVSIADKSLIGCHEPDPALEHHCQIVGHFHPKGQLAMQKGVVRGKCLVATSSLMVMPALGQFTGGLSVQDPVMVTLAPVAERQCWMLYRGRVYQLPAGS</sequence>
<keyword evidence="3" id="KW-1185">Reference proteome</keyword>
<reference evidence="3" key="1">
    <citation type="submission" date="2016-11" db="EMBL/GenBank/DDBJ databases">
        <authorList>
            <person name="Varghese N."/>
            <person name="Submissions S."/>
        </authorList>
    </citation>
    <scope>NUCLEOTIDE SEQUENCE [LARGE SCALE GENOMIC DNA]</scope>
    <source>
        <strain evidence="3">CGMCC 1.8995</strain>
    </source>
</reference>
<evidence type="ECO:0000313" key="2">
    <source>
        <dbReference type="EMBL" id="SHF72481.1"/>
    </source>
</evidence>
<dbReference type="InterPro" id="IPR026336">
    <property type="entry name" value="PdeM-like"/>
</dbReference>
<dbReference type="NCBIfam" id="TIGR04123">
    <property type="entry name" value="P_estr_lig_assc"/>
    <property type="match status" value="1"/>
</dbReference>
<evidence type="ECO:0000259" key="1">
    <source>
        <dbReference type="Pfam" id="PF00149"/>
    </source>
</evidence>
<dbReference type="EMBL" id="FQWD01000001">
    <property type="protein sequence ID" value="SHF72481.1"/>
    <property type="molecule type" value="Genomic_DNA"/>
</dbReference>
<dbReference type="InterPro" id="IPR029052">
    <property type="entry name" value="Metallo-depent_PP-like"/>
</dbReference>
<dbReference type="PIRSF" id="PIRSF000887">
    <property type="entry name" value="Pesterase_MJ0037"/>
    <property type="match status" value="1"/>
</dbReference>
<dbReference type="SUPFAM" id="SSF56300">
    <property type="entry name" value="Metallo-dependent phosphatases"/>
    <property type="match status" value="1"/>
</dbReference>
<dbReference type="Pfam" id="PF00149">
    <property type="entry name" value="Metallophos"/>
    <property type="match status" value="1"/>
</dbReference>
<protein>
    <recommendedName>
        <fullName evidence="1">Calcineurin-like phosphoesterase domain-containing protein</fullName>
    </recommendedName>
</protein>
<feature type="domain" description="Calcineurin-like phosphoesterase" evidence="1">
    <location>
        <begin position="42"/>
        <end position="131"/>
    </location>
</feature>
<dbReference type="Proteomes" id="UP000184520">
    <property type="component" value="Unassembled WGS sequence"/>
</dbReference>
<dbReference type="InterPro" id="IPR004843">
    <property type="entry name" value="Calcineurin-like_PHP"/>
</dbReference>
<dbReference type="GO" id="GO:0016787">
    <property type="term" value="F:hydrolase activity"/>
    <property type="evidence" value="ECO:0007669"/>
    <property type="project" value="InterPro"/>
</dbReference>
<dbReference type="RefSeq" id="WP_084526064.1">
    <property type="nucleotide sequence ID" value="NZ_FQWD01000001.1"/>
</dbReference>
<name>A0A1M5E085_9ALTE</name>
<evidence type="ECO:0000313" key="3">
    <source>
        <dbReference type="Proteomes" id="UP000184520"/>
    </source>
</evidence>
<dbReference type="OrthoDB" id="9795838at2"/>
<accession>A0A1M5E085</accession>
<dbReference type="Gene3D" id="3.60.21.10">
    <property type="match status" value="1"/>
</dbReference>
<organism evidence="2 3">
    <name type="scientific">Marisediminitalea aggregata</name>
    <dbReference type="NCBI Taxonomy" id="634436"/>
    <lineage>
        <taxon>Bacteria</taxon>
        <taxon>Pseudomonadati</taxon>
        <taxon>Pseudomonadota</taxon>
        <taxon>Gammaproteobacteria</taxon>
        <taxon>Alteromonadales</taxon>
        <taxon>Alteromonadaceae</taxon>
        <taxon>Marisediminitalea</taxon>
    </lineage>
</organism>
<gene>
    <name evidence="2" type="ORF">SAMN05216361_0195</name>
</gene>
<dbReference type="STRING" id="634436.SAMN05216361_0195"/>
<dbReference type="InterPro" id="IPR024173">
    <property type="entry name" value="Pesterase_MJ0037-like"/>
</dbReference>